<organism evidence="1 2">
    <name type="scientific">Amanita thiersii Skay4041</name>
    <dbReference type="NCBI Taxonomy" id="703135"/>
    <lineage>
        <taxon>Eukaryota</taxon>
        <taxon>Fungi</taxon>
        <taxon>Dikarya</taxon>
        <taxon>Basidiomycota</taxon>
        <taxon>Agaricomycotina</taxon>
        <taxon>Agaricomycetes</taxon>
        <taxon>Agaricomycetidae</taxon>
        <taxon>Agaricales</taxon>
        <taxon>Pluteineae</taxon>
        <taxon>Amanitaceae</taxon>
        <taxon>Amanita</taxon>
    </lineage>
</organism>
<sequence length="63" mass="7330">TEPEVRINTCSRLGLFQLSQGAHGERVSRVMDHELFTGQKNHNKAPHETFIKETRKVQNKEDR</sequence>
<reference evidence="1 2" key="1">
    <citation type="submission" date="2014-02" db="EMBL/GenBank/DDBJ databases">
        <title>Transposable element dynamics among asymbiotic and ectomycorrhizal Amanita fungi.</title>
        <authorList>
            <consortium name="DOE Joint Genome Institute"/>
            <person name="Hess J."/>
            <person name="Skrede I."/>
            <person name="Wolfe B."/>
            <person name="LaButti K."/>
            <person name="Ohm R.A."/>
            <person name="Grigoriev I.V."/>
            <person name="Pringle A."/>
        </authorList>
    </citation>
    <scope>NUCLEOTIDE SEQUENCE [LARGE SCALE GENOMIC DNA]</scope>
    <source>
        <strain evidence="1 2">SKay4041</strain>
    </source>
</reference>
<gene>
    <name evidence="1" type="ORF">AMATHDRAFT_65550</name>
</gene>
<dbReference type="Proteomes" id="UP000242287">
    <property type="component" value="Unassembled WGS sequence"/>
</dbReference>
<evidence type="ECO:0000313" key="2">
    <source>
        <dbReference type="Proteomes" id="UP000242287"/>
    </source>
</evidence>
<accession>A0A2A9NCT3</accession>
<feature type="non-terminal residue" evidence="1">
    <location>
        <position position="1"/>
    </location>
</feature>
<dbReference type="AlphaFoldDB" id="A0A2A9NCT3"/>
<protein>
    <submittedName>
        <fullName evidence="1">Uncharacterized protein</fullName>
    </submittedName>
</protein>
<dbReference type="EMBL" id="KZ302063">
    <property type="protein sequence ID" value="PFH48429.1"/>
    <property type="molecule type" value="Genomic_DNA"/>
</dbReference>
<evidence type="ECO:0000313" key="1">
    <source>
        <dbReference type="EMBL" id="PFH48429.1"/>
    </source>
</evidence>
<proteinExistence type="predicted"/>
<name>A0A2A9NCT3_9AGAR</name>
<keyword evidence="2" id="KW-1185">Reference proteome</keyword>